<dbReference type="RefSeq" id="WP_274202539.1">
    <property type="nucleotide sequence ID" value="NZ_JAQZAO010000010.1"/>
</dbReference>
<dbReference type="CDD" id="cd05829">
    <property type="entry name" value="Sortase_F"/>
    <property type="match status" value="1"/>
</dbReference>
<feature type="region of interest" description="Disordered" evidence="2">
    <location>
        <begin position="1"/>
        <end position="21"/>
    </location>
</feature>
<evidence type="ECO:0000313" key="3">
    <source>
        <dbReference type="EMBL" id="MDD7968009.1"/>
    </source>
</evidence>
<protein>
    <submittedName>
        <fullName evidence="3">Class F sortase</fullName>
    </submittedName>
</protein>
<dbReference type="Pfam" id="PF04203">
    <property type="entry name" value="Sortase"/>
    <property type="match status" value="1"/>
</dbReference>
<dbReference type="InterPro" id="IPR005754">
    <property type="entry name" value="Sortase"/>
</dbReference>
<dbReference type="EMBL" id="JAQZAO010000010">
    <property type="protein sequence ID" value="MDD7968009.1"/>
    <property type="molecule type" value="Genomic_DNA"/>
</dbReference>
<dbReference type="Proteomes" id="UP001300763">
    <property type="component" value="Unassembled WGS sequence"/>
</dbReference>
<keyword evidence="1" id="KW-0378">Hydrolase</keyword>
<keyword evidence="4" id="KW-1185">Reference proteome</keyword>
<evidence type="ECO:0000256" key="1">
    <source>
        <dbReference type="ARBA" id="ARBA00022801"/>
    </source>
</evidence>
<organism evidence="3 4">
    <name type="scientific">Actinomycetospora lemnae</name>
    <dbReference type="NCBI Taxonomy" id="3019891"/>
    <lineage>
        <taxon>Bacteria</taxon>
        <taxon>Bacillati</taxon>
        <taxon>Actinomycetota</taxon>
        <taxon>Actinomycetes</taxon>
        <taxon>Pseudonocardiales</taxon>
        <taxon>Pseudonocardiaceae</taxon>
        <taxon>Actinomycetospora</taxon>
    </lineage>
</organism>
<accession>A0ABT5SYR6</accession>
<name>A0ABT5SYR6_9PSEU</name>
<comment type="caution">
    <text evidence="3">The sequence shown here is derived from an EMBL/GenBank/DDBJ whole genome shotgun (WGS) entry which is preliminary data.</text>
</comment>
<proteinExistence type="predicted"/>
<gene>
    <name evidence="3" type="ORF">PGB27_21915</name>
</gene>
<evidence type="ECO:0000313" key="4">
    <source>
        <dbReference type="Proteomes" id="UP001300763"/>
    </source>
</evidence>
<sequence>MLATSPVWAGLPDARPATPPPAPVVAAAPVAEPSAPVAPAVSTGEPVRVRAASVGLDAAVVPVGVTNDGLMAVPENVAEVGWYRFGPLPGAASGSAVLASHVDDRVQGEGAFADLSRMGPGDEISVDGPGGPIVHRVREVRTYPKDAVPLADLFRETGPPRLVLVTCDGPFDTDARSYRDNLVVYAEPA</sequence>
<dbReference type="InterPro" id="IPR042001">
    <property type="entry name" value="Sortase_F"/>
</dbReference>
<dbReference type="InterPro" id="IPR023365">
    <property type="entry name" value="Sortase_dom-sf"/>
</dbReference>
<reference evidence="3 4" key="1">
    <citation type="submission" date="2023-02" db="EMBL/GenBank/DDBJ databases">
        <title>Genome sequencing required for Actinomycetospora new species description.</title>
        <authorList>
            <person name="Saimee Y."/>
            <person name="Duangmal K."/>
        </authorList>
    </citation>
    <scope>NUCLEOTIDE SEQUENCE [LARGE SCALE GENOMIC DNA]</scope>
    <source>
        <strain evidence="3 4">DW7H6</strain>
    </source>
</reference>
<dbReference type="Gene3D" id="2.40.260.10">
    <property type="entry name" value="Sortase"/>
    <property type="match status" value="1"/>
</dbReference>
<evidence type="ECO:0000256" key="2">
    <source>
        <dbReference type="SAM" id="MobiDB-lite"/>
    </source>
</evidence>
<dbReference type="SUPFAM" id="SSF63817">
    <property type="entry name" value="Sortase"/>
    <property type="match status" value="1"/>
</dbReference>